<dbReference type="VEuPathDB" id="FungiDB:LELG_05764"/>
<feature type="coiled-coil region" evidence="12">
    <location>
        <begin position="167"/>
        <end position="252"/>
    </location>
</feature>
<organism evidence="13 14">
    <name type="scientific">Lodderomyces elongisporus (strain ATCC 11503 / CBS 2605 / JCM 1781 / NBRC 1676 / NRRL YB-4239)</name>
    <name type="common">Yeast</name>
    <name type="synonym">Saccharomyces elongisporus</name>
    <dbReference type="NCBI Taxonomy" id="379508"/>
    <lineage>
        <taxon>Eukaryota</taxon>
        <taxon>Fungi</taxon>
        <taxon>Dikarya</taxon>
        <taxon>Ascomycota</taxon>
        <taxon>Saccharomycotina</taxon>
        <taxon>Pichiomycetes</taxon>
        <taxon>Debaryomycetaceae</taxon>
        <taxon>Candida/Lodderomyces clade</taxon>
        <taxon>Lodderomyces</taxon>
    </lineage>
</organism>
<evidence type="ECO:0000256" key="10">
    <source>
        <dbReference type="ARBA" id="ARBA00023204"/>
    </source>
</evidence>
<comment type="subcellular location">
    <subcellularLocation>
        <location evidence="2">Chromosome</location>
    </subcellularLocation>
    <subcellularLocation>
        <location evidence="1">Nucleus</location>
    </subcellularLocation>
</comment>
<comment type="similarity">
    <text evidence="3">Belongs to the SMC family. SMC6 subfamily.</text>
</comment>
<evidence type="ECO:0000256" key="8">
    <source>
        <dbReference type="ARBA" id="ARBA00023054"/>
    </source>
</evidence>
<keyword evidence="11" id="KW-0539">Nucleus</keyword>
<evidence type="ECO:0000256" key="1">
    <source>
        <dbReference type="ARBA" id="ARBA00004123"/>
    </source>
</evidence>
<evidence type="ECO:0000256" key="6">
    <source>
        <dbReference type="ARBA" id="ARBA00022763"/>
    </source>
</evidence>
<dbReference type="GO" id="GO:0005524">
    <property type="term" value="F:ATP binding"/>
    <property type="evidence" value="ECO:0007669"/>
    <property type="project" value="UniProtKB-KW"/>
</dbReference>
<dbReference type="KEGG" id="lel:PVL30_005118"/>
<keyword evidence="8 12" id="KW-0175">Coiled coil</keyword>
<dbReference type="AlphaFoldDB" id="A5H2P9"/>
<reference evidence="13 14" key="1">
    <citation type="journal article" date="2009" name="Nature">
        <title>Evolution of pathogenicity and sexual reproduction in eight Candida genomes.</title>
        <authorList>
            <person name="Butler G."/>
            <person name="Rasmussen M.D."/>
            <person name="Lin M.F."/>
            <person name="Santos M.A."/>
            <person name="Sakthikumar S."/>
            <person name="Munro C.A."/>
            <person name="Rheinbay E."/>
            <person name="Grabherr M."/>
            <person name="Forche A."/>
            <person name="Reedy J.L."/>
            <person name="Agrafioti I."/>
            <person name="Arnaud M.B."/>
            <person name="Bates S."/>
            <person name="Brown A.J."/>
            <person name="Brunke S."/>
            <person name="Costanzo M.C."/>
            <person name="Fitzpatrick D.A."/>
            <person name="de Groot P.W."/>
            <person name="Harris D."/>
            <person name="Hoyer L.L."/>
            <person name="Hube B."/>
            <person name="Klis F.M."/>
            <person name="Kodira C."/>
            <person name="Lennard N."/>
            <person name="Logue M.E."/>
            <person name="Martin R."/>
            <person name="Neiman A.M."/>
            <person name="Nikolaou E."/>
            <person name="Quail M.A."/>
            <person name="Quinn J."/>
            <person name="Santos M.C."/>
            <person name="Schmitzberger F.F."/>
            <person name="Sherlock G."/>
            <person name="Shah P."/>
            <person name="Silverstein K.A."/>
            <person name="Skrzypek M.S."/>
            <person name="Soll D."/>
            <person name="Staggs R."/>
            <person name="Stansfield I."/>
            <person name="Stumpf M.P."/>
            <person name="Sudbery P.E."/>
            <person name="Srikantha T."/>
            <person name="Zeng Q."/>
            <person name="Berman J."/>
            <person name="Berriman M."/>
            <person name="Heitman J."/>
            <person name="Gow N.A."/>
            <person name="Lorenz M.C."/>
            <person name="Birren B.W."/>
            <person name="Kellis M."/>
            <person name="Cuomo C.A."/>
        </authorList>
    </citation>
    <scope>NUCLEOTIDE SEQUENCE [LARGE SCALE GENOMIC DNA]</scope>
    <source>
        <strain evidence="14">ATCC 11503 / BCRC 21390 / CBS 2605 / JCM 1781 / NBRC 1676 / NRRL YB-4239</strain>
    </source>
</reference>
<dbReference type="HOGENOM" id="CLU_041962_0_0_1"/>
<dbReference type="SUPFAM" id="SSF52540">
    <property type="entry name" value="P-loop containing nucleoside triphosphate hydrolases"/>
    <property type="match status" value="2"/>
</dbReference>
<dbReference type="PANTHER" id="PTHR19306:SF6">
    <property type="entry name" value="STRUCTURAL MAINTENANCE OF CHROMOSOMES PROTEIN 6"/>
    <property type="match status" value="1"/>
</dbReference>
<dbReference type="Gene3D" id="3.40.50.300">
    <property type="entry name" value="P-loop containing nucleotide triphosphate hydrolases"/>
    <property type="match status" value="1"/>
</dbReference>
<evidence type="ECO:0000313" key="13">
    <source>
        <dbReference type="EMBL" id="EDK47583.1"/>
    </source>
</evidence>
<evidence type="ECO:0000256" key="4">
    <source>
        <dbReference type="ARBA" id="ARBA00022454"/>
    </source>
</evidence>
<dbReference type="Proteomes" id="UP000001996">
    <property type="component" value="Unassembled WGS sequence"/>
</dbReference>
<feature type="coiled-coil region" evidence="12">
    <location>
        <begin position="365"/>
        <end position="399"/>
    </location>
</feature>
<dbReference type="STRING" id="379508.A5H2P9"/>
<keyword evidence="6" id="KW-0227">DNA damage</keyword>
<name>A5H2P9_LODEL</name>
<gene>
    <name evidence="13" type="ORF">LELG_05764</name>
</gene>
<dbReference type="OrthoDB" id="10265785at2759"/>
<evidence type="ECO:0000256" key="5">
    <source>
        <dbReference type="ARBA" id="ARBA00022741"/>
    </source>
</evidence>
<sequence length="557" mass="64475">MRFSQRTLESFIVSDERDRPKLAHILRANHLFNHNIIVRKNERFQYSSGKAAGTTVVDMIDVEDEDILYALIDTNSIEKLTIASSQEEARRLCRMPNVYSVLIQFGPDSGKRVTYNGNLSIDPVYYLTKAAKFGSANKNDLMEEIMSGIRLEQLKLNEVERDTRTLNSERDSEKEVVKRELQQLKQKHSKLKLQRSVLEDKIEAEVDLRNINNLELRIEDLGIQIERLEQLNKGLEERNESNKEKGNSLKRQTQVAKDKLRVYQQKRNACHEAKTKNLLYIQTYEDKRKECLLEITKLEHEIESSKRISEIAEPKLVEERVAAEKLCTREEAHLTDRDTPESMEKDFRVVQEQIQEAERRMGSNLEDILKQVELTSLNLKAAEANERDLKETFERLCRELAIRYNFLTTTINHQVSIARRSFESSMELRGFKGSMNINFSERSLEVLVKTKQDIERNGIATAGRTVESLSGGEKSYTQIALLLAIWQTMSSKIRGLDEFDVYMDSVNRSISIRLLLSNLMRYPKSQNIFITPQDIAVVGDLDNPCVKIHKMSDPRKD</sequence>
<proteinExistence type="inferred from homology"/>
<protein>
    <recommendedName>
        <fullName evidence="15">RecF/RecN/SMC N-terminal domain-containing protein</fullName>
    </recommendedName>
</protein>
<evidence type="ECO:0000256" key="2">
    <source>
        <dbReference type="ARBA" id="ARBA00004286"/>
    </source>
</evidence>
<evidence type="ECO:0000256" key="7">
    <source>
        <dbReference type="ARBA" id="ARBA00022840"/>
    </source>
</evidence>
<dbReference type="PANTHER" id="PTHR19306">
    <property type="entry name" value="STRUCTURAL MAINTENANCE OF CHROMOSOMES 5,6 SMC5, SMC6"/>
    <property type="match status" value="1"/>
</dbReference>
<dbReference type="GO" id="GO:0005634">
    <property type="term" value="C:nucleus"/>
    <property type="evidence" value="ECO:0007669"/>
    <property type="project" value="UniProtKB-SubCell"/>
</dbReference>
<dbReference type="InParanoid" id="A5H2P9"/>
<dbReference type="eggNOG" id="KOG0250">
    <property type="taxonomic scope" value="Eukaryota"/>
</dbReference>
<keyword evidence="4" id="KW-0158">Chromosome</keyword>
<dbReference type="GO" id="GO:0000724">
    <property type="term" value="P:double-strand break repair via homologous recombination"/>
    <property type="evidence" value="ECO:0007669"/>
    <property type="project" value="TreeGrafter"/>
</dbReference>
<dbReference type="GO" id="GO:0003697">
    <property type="term" value="F:single-stranded DNA binding"/>
    <property type="evidence" value="ECO:0007669"/>
    <property type="project" value="TreeGrafter"/>
</dbReference>
<dbReference type="GO" id="GO:0030915">
    <property type="term" value="C:Smc5-Smc6 complex"/>
    <property type="evidence" value="ECO:0007669"/>
    <property type="project" value="TreeGrafter"/>
</dbReference>
<keyword evidence="14" id="KW-1185">Reference proteome</keyword>
<dbReference type="EMBL" id="DS236868">
    <property type="protein sequence ID" value="EDK47583.1"/>
    <property type="molecule type" value="Genomic_DNA"/>
</dbReference>
<keyword evidence="9" id="KW-0233">DNA recombination</keyword>
<dbReference type="GeneID" id="5236034"/>
<keyword evidence="7" id="KW-0067">ATP-binding</keyword>
<evidence type="ECO:0000256" key="12">
    <source>
        <dbReference type="SAM" id="Coils"/>
    </source>
</evidence>
<keyword evidence="5" id="KW-0547">Nucleotide-binding</keyword>
<accession>A5H2P9</accession>
<dbReference type="GO" id="GO:0035861">
    <property type="term" value="C:site of double-strand break"/>
    <property type="evidence" value="ECO:0007669"/>
    <property type="project" value="TreeGrafter"/>
</dbReference>
<keyword evidence="10" id="KW-0234">DNA repair</keyword>
<evidence type="ECO:0000256" key="11">
    <source>
        <dbReference type="ARBA" id="ARBA00023242"/>
    </source>
</evidence>
<evidence type="ECO:0000256" key="9">
    <source>
        <dbReference type="ARBA" id="ARBA00023172"/>
    </source>
</evidence>
<evidence type="ECO:0008006" key="15">
    <source>
        <dbReference type="Google" id="ProtNLM"/>
    </source>
</evidence>
<dbReference type="InterPro" id="IPR027417">
    <property type="entry name" value="P-loop_NTPase"/>
</dbReference>
<evidence type="ECO:0000313" key="14">
    <source>
        <dbReference type="Proteomes" id="UP000001996"/>
    </source>
</evidence>
<evidence type="ECO:0000256" key="3">
    <source>
        <dbReference type="ARBA" id="ARBA00006793"/>
    </source>
</evidence>
<dbReference type="GO" id="GO:0003684">
    <property type="term" value="F:damaged DNA binding"/>
    <property type="evidence" value="ECO:0007669"/>
    <property type="project" value="TreeGrafter"/>
</dbReference>